<evidence type="ECO:0000259" key="2">
    <source>
        <dbReference type="Pfam" id="PF13391"/>
    </source>
</evidence>
<name>A0ABR1HU94_9HYPO</name>
<keyword evidence="4" id="KW-1185">Reference proteome</keyword>
<evidence type="ECO:0000256" key="1">
    <source>
        <dbReference type="SAM" id="MobiDB-lite"/>
    </source>
</evidence>
<evidence type="ECO:0000313" key="3">
    <source>
        <dbReference type="EMBL" id="KAK7424626.1"/>
    </source>
</evidence>
<proteinExistence type="predicted"/>
<comment type="caution">
    <text evidence="3">The sequence shown here is derived from an EMBL/GenBank/DDBJ whole genome shotgun (WGS) entry which is preliminary data.</text>
</comment>
<sequence>MTLQILRKPISEPHALGGSSIGSTRREVHILHPGYTVPEEAEEETSDVLISIPAFDDGGIHYDTAHSACAILAGNRWDGYFSSDRGGVARVDQPSDGILRENNYFFHLPSISTSTSTEPYPVIPRFTDWRFPHRNLPPVWKLLQQHLEVLRAEVQPNPSGHCCLSDYADAVEMAHLVPSSLSAWWASNNMASYGRTSLFSTDPINIPANFIPLRSDIHRMFDERHFCMVPKMAETPNSTPVPHLVGHVFNSTPSEQLPKLWHNRELHTLPAVVSVECLFARFAWTIFSPAVFREFLYSTLTTRRLLSWNSDLRKHVIENADPERCRRIFAAARSRSESPKKRSRGGSGGREAHNEDEKEAVSEEHDSRDYGFLSDMDSGYHGDPWSLVERRSGMTNVDAEEEPERGRTRKREHNDTNDGEVGLDATDADFRPPKRANIDAS</sequence>
<gene>
    <name evidence="3" type="ORF">QQZ08_008509</name>
</gene>
<feature type="domain" description="HNH nuclease" evidence="2">
    <location>
        <begin position="162"/>
        <end position="227"/>
    </location>
</feature>
<organism evidence="3 4">
    <name type="scientific">Neonectria magnoliae</name>
    <dbReference type="NCBI Taxonomy" id="2732573"/>
    <lineage>
        <taxon>Eukaryota</taxon>
        <taxon>Fungi</taxon>
        <taxon>Dikarya</taxon>
        <taxon>Ascomycota</taxon>
        <taxon>Pezizomycotina</taxon>
        <taxon>Sordariomycetes</taxon>
        <taxon>Hypocreomycetidae</taxon>
        <taxon>Hypocreales</taxon>
        <taxon>Nectriaceae</taxon>
        <taxon>Neonectria</taxon>
    </lineage>
</organism>
<reference evidence="3 4" key="1">
    <citation type="journal article" date="2025" name="Microbiol. Resour. Announc.">
        <title>Draft genome sequences for Neonectria magnoliae and Neonectria punicea, canker pathogens of Liriodendron tulipifera and Acer saccharum in West Virginia.</title>
        <authorList>
            <person name="Petronek H.M."/>
            <person name="Kasson M.T."/>
            <person name="Metheny A.M."/>
            <person name="Stauder C.M."/>
            <person name="Lovett B."/>
            <person name="Lynch S.C."/>
            <person name="Garnas J.R."/>
            <person name="Kasson L.R."/>
            <person name="Stajich J.E."/>
        </authorList>
    </citation>
    <scope>NUCLEOTIDE SEQUENCE [LARGE SCALE GENOMIC DNA]</scope>
    <source>
        <strain evidence="3 4">NRRL 64651</strain>
    </source>
</reference>
<dbReference type="EMBL" id="JAZAVK010000089">
    <property type="protein sequence ID" value="KAK7424626.1"/>
    <property type="molecule type" value="Genomic_DNA"/>
</dbReference>
<evidence type="ECO:0000313" key="4">
    <source>
        <dbReference type="Proteomes" id="UP001498421"/>
    </source>
</evidence>
<feature type="region of interest" description="Disordered" evidence="1">
    <location>
        <begin position="331"/>
        <end position="441"/>
    </location>
</feature>
<dbReference type="Pfam" id="PF13391">
    <property type="entry name" value="HNH_2"/>
    <property type="match status" value="1"/>
</dbReference>
<feature type="compositionally biased region" description="Basic and acidic residues" evidence="1">
    <location>
        <begin position="350"/>
        <end position="369"/>
    </location>
</feature>
<accession>A0ABR1HU94</accession>
<dbReference type="InterPro" id="IPR003615">
    <property type="entry name" value="HNH_nuc"/>
</dbReference>
<dbReference type="Proteomes" id="UP001498421">
    <property type="component" value="Unassembled WGS sequence"/>
</dbReference>
<protein>
    <recommendedName>
        <fullName evidence="2">HNH nuclease domain-containing protein</fullName>
    </recommendedName>
</protein>